<dbReference type="EMBL" id="JAGKQM010000003">
    <property type="protein sequence ID" value="KAH0932847.1"/>
    <property type="molecule type" value="Genomic_DNA"/>
</dbReference>
<dbReference type="Proteomes" id="UP000824890">
    <property type="component" value="Unassembled WGS sequence"/>
</dbReference>
<evidence type="ECO:0000313" key="1">
    <source>
        <dbReference type="EMBL" id="KAH0932847.1"/>
    </source>
</evidence>
<comment type="caution">
    <text evidence="1">The sequence shown here is derived from an EMBL/GenBank/DDBJ whole genome shotgun (WGS) entry which is preliminary data.</text>
</comment>
<proteinExistence type="predicted"/>
<evidence type="ECO:0000313" key="2">
    <source>
        <dbReference type="Proteomes" id="UP000824890"/>
    </source>
</evidence>
<name>A0ABQ8DTZ9_BRANA</name>
<gene>
    <name evidence="1" type="ORF">HID58_009964</name>
</gene>
<protein>
    <submittedName>
        <fullName evidence="1">Uncharacterized protein</fullName>
    </submittedName>
</protein>
<keyword evidence="2" id="KW-1185">Reference proteome</keyword>
<accession>A0ABQ8DTZ9</accession>
<sequence>MPPFYCFRNSALSRRRCYSHLVAKSGGPEPLCNFDALVVRQEYGGQPSGLEKSFLPRLEEHAVSRTREELKRCELAVLRVWRLLFL</sequence>
<reference evidence="1 2" key="1">
    <citation type="submission" date="2021-05" db="EMBL/GenBank/DDBJ databases">
        <title>Genome Assembly of Synthetic Allotetraploid Brassica napus Reveals Homoeologous Exchanges between Subgenomes.</title>
        <authorList>
            <person name="Davis J.T."/>
        </authorList>
    </citation>
    <scope>NUCLEOTIDE SEQUENCE [LARGE SCALE GENOMIC DNA]</scope>
    <source>
        <strain evidence="2">cv. Da-Ae</strain>
        <tissue evidence="1">Seedling</tissue>
    </source>
</reference>
<organism evidence="1 2">
    <name type="scientific">Brassica napus</name>
    <name type="common">Rape</name>
    <dbReference type="NCBI Taxonomy" id="3708"/>
    <lineage>
        <taxon>Eukaryota</taxon>
        <taxon>Viridiplantae</taxon>
        <taxon>Streptophyta</taxon>
        <taxon>Embryophyta</taxon>
        <taxon>Tracheophyta</taxon>
        <taxon>Spermatophyta</taxon>
        <taxon>Magnoliopsida</taxon>
        <taxon>eudicotyledons</taxon>
        <taxon>Gunneridae</taxon>
        <taxon>Pentapetalae</taxon>
        <taxon>rosids</taxon>
        <taxon>malvids</taxon>
        <taxon>Brassicales</taxon>
        <taxon>Brassicaceae</taxon>
        <taxon>Brassiceae</taxon>
        <taxon>Brassica</taxon>
    </lineage>
</organism>